<dbReference type="InterPro" id="IPR056798">
    <property type="entry name" value="ADH_Fe_C"/>
</dbReference>
<keyword evidence="7" id="KW-1185">Reference proteome</keyword>
<dbReference type="InterPro" id="IPR001670">
    <property type="entry name" value="ADH_Fe/GldA"/>
</dbReference>
<feature type="domain" description="Alcohol dehydrogenase iron-type/glycerol dehydrogenase GldA" evidence="4">
    <location>
        <begin position="10"/>
        <end position="177"/>
    </location>
</feature>
<dbReference type="SUPFAM" id="SSF56796">
    <property type="entry name" value="Dehydroquinate synthase-like"/>
    <property type="match status" value="1"/>
</dbReference>
<dbReference type="Gene3D" id="1.20.1090.10">
    <property type="entry name" value="Dehydroquinate synthase-like - alpha domain"/>
    <property type="match status" value="1"/>
</dbReference>
<sequence>MISKYSLKLPKVIFGGEDPTEELVGVLENEGVKKAALFTDASLRKLGLVDPTLEACQKAGAEVTIIDNIPPEPTYGQVQEVVDQVAGESVDIVIAVGGGSVMDSAKLACVAAGADYTVHDLLTDPKRAKKQIKCVAVPTTAGTGAEATINAIVAVPEDEVKIGIVNDDMMPDYVLLDVRMVQNLPRSIAAATGVDAMCHAIECFTCVKANPFSDTFALEAFDLIVNNIERACDDKDAIDAKRAMQVAALYGGIAITASGTTAVHGLSYPLGGKYHVPHGVSNAILLSPVMHFNEPAIRDRLALAYDRAIRGGAETDEAKSAAVIERMDQIVEHLDIPKKLEELGVTDAPIDWLAEAGIQQQRLLSNNKREVTLEDARAIYQQII</sequence>
<evidence type="ECO:0000256" key="3">
    <source>
        <dbReference type="ARBA" id="ARBA00023027"/>
    </source>
</evidence>
<dbReference type="InterPro" id="IPR018211">
    <property type="entry name" value="ADH_Fe_CS"/>
</dbReference>
<name>A0A1G6JEJ6_9ACTN</name>
<dbReference type="AlphaFoldDB" id="A0A1G6JEJ6"/>
<evidence type="ECO:0000256" key="1">
    <source>
        <dbReference type="ARBA" id="ARBA00007358"/>
    </source>
</evidence>
<keyword evidence="2" id="KW-0560">Oxidoreductase</keyword>
<evidence type="ECO:0000256" key="2">
    <source>
        <dbReference type="ARBA" id="ARBA00023002"/>
    </source>
</evidence>
<dbReference type="InterPro" id="IPR039697">
    <property type="entry name" value="Alcohol_dehydrogenase_Fe"/>
</dbReference>
<dbReference type="CDD" id="cd08551">
    <property type="entry name" value="Fe-ADH"/>
    <property type="match status" value="1"/>
</dbReference>
<evidence type="ECO:0000259" key="5">
    <source>
        <dbReference type="Pfam" id="PF25137"/>
    </source>
</evidence>
<dbReference type="GO" id="GO:0046872">
    <property type="term" value="F:metal ion binding"/>
    <property type="evidence" value="ECO:0007669"/>
    <property type="project" value="InterPro"/>
</dbReference>
<proteinExistence type="inferred from homology"/>
<keyword evidence="3" id="KW-0520">NAD</keyword>
<dbReference type="PANTHER" id="PTHR11496:SF102">
    <property type="entry name" value="ALCOHOL DEHYDROGENASE 4"/>
    <property type="match status" value="1"/>
</dbReference>
<dbReference type="RefSeq" id="WP_090845544.1">
    <property type="nucleotide sequence ID" value="NZ_FMZL01000004.1"/>
</dbReference>
<dbReference type="EMBL" id="FMZL01000004">
    <property type="protein sequence ID" value="SDC17262.1"/>
    <property type="molecule type" value="Genomic_DNA"/>
</dbReference>
<comment type="similarity">
    <text evidence="1">Belongs to the iron-containing alcohol dehydrogenase family.</text>
</comment>
<feature type="domain" description="Fe-containing alcohol dehydrogenase-like C-terminal" evidence="5">
    <location>
        <begin position="190"/>
        <end position="383"/>
    </location>
</feature>
<dbReference type="FunFam" id="3.40.50.1970:FF:000003">
    <property type="entry name" value="Alcohol dehydrogenase, iron-containing"/>
    <property type="match status" value="1"/>
</dbReference>
<reference evidence="7" key="1">
    <citation type="submission" date="2016-10" db="EMBL/GenBank/DDBJ databases">
        <authorList>
            <person name="Varghese N."/>
            <person name="Submissions S."/>
        </authorList>
    </citation>
    <scope>NUCLEOTIDE SEQUENCE [LARGE SCALE GENOMIC DNA]</scope>
    <source>
        <strain evidence="7">DSM 22619</strain>
    </source>
</reference>
<evidence type="ECO:0000313" key="6">
    <source>
        <dbReference type="EMBL" id="SDC17262.1"/>
    </source>
</evidence>
<protein>
    <submittedName>
        <fullName evidence="6">Alcohol dehydrogenase, class IV</fullName>
    </submittedName>
</protein>
<dbReference type="Pfam" id="PF00465">
    <property type="entry name" value="Fe-ADH"/>
    <property type="match status" value="1"/>
</dbReference>
<dbReference type="Proteomes" id="UP000198528">
    <property type="component" value="Unassembled WGS sequence"/>
</dbReference>
<evidence type="ECO:0000313" key="7">
    <source>
        <dbReference type="Proteomes" id="UP000198528"/>
    </source>
</evidence>
<dbReference type="Pfam" id="PF25137">
    <property type="entry name" value="ADH_Fe_C"/>
    <property type="match status" value="1"/>
</dbReference>
<dbReference type="PANTHER" id="PTHR11496">
    <property type="entry name" value="ALCOHOL DEHYDROGENASE"/>
    <property type="match status" value="1"/>
</dbReference>
<dbReference type="PROSITE" id="PS00913">
    <property type="entry name" value="ADH_IRON_1"/>
    <property type="match status" value="1"/>
</dbReference>
<evidence type="ECO:0000259" key="4">
    <source>
        <dbReference type="Pfam" id="PF00465"/>
    </source>
</evidence>
<organism evidence="6 7">
    <name type="scientific">Parafannyhessea umbonata</name>
    <dbReference type="NCBI Taxonomy" id="604330"/>
    <lineage>
        <taxon>Bacteria</taxon>
        <taxon>Bacillati</taxon>
        <taxon>Actinomycetota</taxon>
        <taxon>Coriobacteriia</taxon>
        <taxon>Coriobacteriales</taxon>
        <taxon>Atopobiaceae</taxon>
        <taxon>Parafannyhessea</taxon>
    </lineage>
</organism>
<dbReference type="GO" id="GO:0004022">
    <property type="term" value="F:alcohol dehydrogenase (NAD+) activity"/>
    <property type="evidence" value="ECO:0007669"/>
    <property type="project" value="UniProtKB-ARBA"/>
</dbReference>
<dbReference type="Gene3D" id="3.40.50.1970">
    <property type="match status" value="1"/>
</dbReference>
<gene>
    <name evidence="6" type="ORF">SAMN04487824_104115</name>
</gene>
<accession>A0A1G6JEJ6</accession>